<proteinExistence type="predicted"/>
<organism evidence="2 3">
    <name type="scientific">Photobacterium rosenbergii</name>
    <dbReference type="NCBI Taxonomy" id="294936"/>
    <lineage>
        <taxon>Bacteria</taxon>
        <taxon>Pseudomonadati</taxon>
        <taxon>Pseudomonadota</taxon>
        <taxon>Gammaproteobacteria</taxon>
        <taxon>Vibrionales</taxon>
        <taxon>Vibrionaceae</taxon>
        <taxon>Photobacterium</taxon>
    </lineage>
</organism>
<gene>
    <name evidence="2" type="ORF">R2X38_04880</name>
</gene>
<name>A0ABU3ZE06_9GAMM</name>
<accession>A0ABU3ZE06</accession>
<dbReference type="Proteomes" id="UP001186452">
    <property type="component" value="Unassembled WGS sequence"/>
</dbReference>
<protein>
    <submittedName>
        <fullName evidence="2">Uncharacterized protein</fullName>
    </submittedName>
</protein>
<evidence type="ECO:0000313" key="3">
    <source>
        <dbReference type="Proteomes" id="UP001186452"/>
    </source>
</evidence>
<dbReference type="PROSITE" id="PS51257">
    <property type="entry name" value="PROKAR_LIPOPROTEIN"/>
    <property type="match status" value="1"/>
</dbReference>
<reference evidence="2 3" key="1">
    <citation type="submission" date="2023-10" db="EMBL/GenBank/DDBJ databases">
        <title>Marine bacteria isolated from horseshoe crab.</title>
        <authorList>
            <person name="Cheng T.H."/>
        </authorList>
    </citation>
    <scope>NUCLEOTIDE SEQUENCE [LARGE SCALE GENOMIC DNA]</scope>
    <source>
        <strain evidence="2 3">HSC6</strain>
    </source>
</reference>
<feature type="chain" id="PRO_5045371943" evidence="1">
    <location>
        <begin position="22"/>
        <end position="111"/>
    </location>
</feature>
<dbReference type="RefSeq" id="WP_317521032.1">
    <property type="nucleotide sequence ID" value="NZ_JAWJZI010000002.1"/>
</dbReference>
<dbReference type="EMBL" id="JAWJZI010000002">
    <property type="protein sequence ID" value="MDV5168335.1"/>
    <property type="molecule type" value="Genomic_DNA"/>
</dbReference>
<sequence length="111" mass="12087">MKGIKVFILLMLLISTNSASAGSCGKGKIKSILEGGWNDNDYRIVIDYSEGESEHSGTEQSSYIVFRSSLDPSRLTGIKSIVLAAFTTGQIVNTFSHYDDCSNATQVSVWK</sequence>
<keyword evidence="3" id="KW-1185">Reference proteome</keyword>
<evidence type="ECO:0000256" key="1">
    <source>
        <dbReference type="SAM" id="SignalP"/>
    </source>
</evidence>
<evidence type="ECO:0000313" key="2">
    <source>
        <dbReference type="EMBL" id="MDV5168335.1"/>
    </source>
</evidence>
<feature type="signal peptide" evidence="1">
    <location>
        <begin position="1"/>
        <end position="21"/>
    </location>
</feature>
<comment type="caution">
    <text evidence="2">The sequence shown here is derived from an EMBL/GenBank/DDBJ whole genome shotgun (WGS) entry which is preliminary data.</text>
</comment>
<keyword evidence="1" id="KW-0732">Signal</keyword>